<dbReference type="InterPro" id="IPR011711">
    <property type="entry name" value="GntR_C"/>
</dbReference>
<dbReference type="EMBL" id="CP000510">
    <property type="protein sequence ID" value="ABM04684.1"/>
    <property type="molecule type" value="Genomic_DNA"/>
</dbReference>
<evidence type="ECO:0000256" key="1">
    <source>
        <dbReference type="ARBA" id="ARBA00023015"/>
    </source>
</evidence>
<gene>
    <name evidence="5" type="ordered locus">Ping_2982</name>
</gene>
<proteinExistence type="predicted"/>
<evidence type="ECO:0000259" key="4">
    <source>
        <dbReference type="PROSITE" id="PS50949"/>
    </source>
</evidence>
<dbReference type="Gene3D" id="1.10.10.10">
    <property type="entry name" value="Winged helix-like DNA-binding domain superfamily/Winged helix DNA-binding domain"/>
    <property type="match status" value="1"/>
</dbReference>
<dbReference type="PRINTS" id="PR00035">
    <property type="entry name" value="HTHGNTR"/>
</dbReference>
<evidence type="ECO:0000256" key="2">
    <source>
        <dbReference type="ARBA" id="ARBA00023125"/>
    </source>
</evidence>
<dbReference type="GO" id="GO:0003700">
    <property type="term" value="F:DNA-binding transcription factor activity"/>
    <property type="evidence" value="ECO:0007669"/>
    <property type="project" value="InterPro"/>
</dbReference>
<dbReference type="RefSeq" id="WP_011771238.1">
    <property type="nucleotide sequence ID" value="NC_008709.1"/>
</dbReference>
<evidence type="ECO:0000256" key="3">
    <source>
        <dbReference type="ARBA" id="ARBA00023163"/>
    </source>
</evidence>
<reference evidence="5 6" key="1">
    <citation type="submission" date="2007-01" db="EMBL/GenBank/DDBJ databases">
        <title>Complete sequence of Psychromonas ingrahamii 37.</title>
        <authorList>
            <consortium name="US DOE Joint Genome Institute"/>
            <person name="Copeland A."/>
            <person name="Lucas S."/>
            <person name="Lapidus A."/>
            <person name="Barry K."/>
            <person name="Detter J.C."/>
            <person name="Glavina del Rio T."/>
            <person name="Hammon N."/>
            <person name="Israni S."/>
            <person name="Dalin E."/>
            <person name="Tice H."/>
            <person name="Pitluck S."/>
            <person name="Thompson L.S."/>
            <person name="Brettin T."/>
            <person name="Bruce D."/>
            <person name="Han C."/>
            <person name="Tapia R."/>
            <person name="Schmutz J."/>
            <person name="Larimer F."/>
            <person name="Land M."/>
            <person name="Hauser L."/>
            <person name="Kyrpides N."/>
            <person name="Ivanova N."/>
            <person name="Staley J."/>
            <person name="Richardson P."/>
        </authorList>
    </citation>
    <scope>NUCLEOTIDE SEQUENCE [LARGE SCALE GENOMIC DNA]</scope>
    <source>
        <strain evidence="5 6">37</strain>
    </source>
</reference>
<dbReference type="Pfam" id="PF00392">
    <property type="entry name" value="GntR"/>
    <property type="match status" value="1"/>
</dbReference>
<sequence length="228" mass="25582">MSSSSFSTISASARNLHLQVARTIAQGILSGALPQGSKIPNEMTLCDQFGVSRTALREAIKLLSSKGLLRSKPKIGTTVTDKTNWNFIDPQLLEWMDGLENSKVFYQQFLGLRKAIEPEACALAAKNASAEQRIELSDTFQKMEEIAKDFDHDRWAEVDMHFHRLIFLSTGNDFYLPFGNVLATIFMSFILYTSEDTGVCIKERRAIYVAIMAGKEEQAREASRFSLL</sequence>
<dbReference type="OrthoDB" id="9028214at2"/>
<dbReference type="InterPro" id="IPR036390">
    <property type="entry name" value="WH_DNA-bd_sf"/>
</dbReference>
<dbReference type="Proteomes" id="UP000000639">
    <property type="component" value="Chromosome"/>
</dbReference>
<dbReference type="Pfam" id="PF07729">
    <property type="entry name" value="FCD"/>
    <property type="match status" value="1"/>
</dbReference>
<dbReference type="InterPro" id="IPR036388">
    <property type="entry name" value="WH-like_DNA-bd_sf"/>
</dbReference>
<dbReference type="InterPro" id="IPR000524">
    <property type="entry name" value="Tscrpt_reg_HTH_GntR"/>
</dbReference>
<dbReference type="PANTHER" id="PTHR43537">
    <property type="entry name" value="TRANSCRIPTIONAL REGULATOR, GNTR FAMILY"/>
    <property type="match status" value="1"/>
</dbReference>
<evidence type="ECO:0000313" key="6">
    <source>
        <dbReference type="Proteomes" id="UP000000639"/>
    </source>
</evidence>
<dbReference type="STRING" id="357804.Ping_2982"/>
<dbReference type="InterPro" id="IPR008920">
    <property type="entry name" value="TF_FadR/GntR_C"/>
</dbReference>
<name>A1SYW9_PSYIN</name>
<keyword evidence="6" id="KW-1185">Reference proteome</keyword>
<dbReference type="SMART" id="SM00345">
    <property type="entry name" value="HTH_GNTR"/>
    <property type="match status" value="1"/>
</dbReference>
<accession>A1SYW9</accession>
<protein>
    <submittedName>
        <fullName evidence="5">Transcriptional regulator, GntR family</fullName>
    </submittedName>
</protein>
<dbReference type="PANTHER" id="PTHR43537:SF44">
    <property type="entry name" value="GNTR FAMILY REGULATORY PROTEIN"/>
    <property type="match status" value="1"/>
</dbReference>
<dbReference type="PROSITE" id="PS50949">
    <property type="entry name" value="HTH_GNTR"/>
    <property type="match status" value="1"/>
</dbReference>
<organism evidence="5 6">
    <name type="scientific">Psychromonas ingrahamii (strain DSM 17664 / CCUG 51855 / 37)</name>
    <dbReference type="NCBI Taxonomy" id="357804"/>
    <lineage>
        <taxon>Bacteria</taxon>
        <taxon>Pseudomonadati</taxon>
        <taxon>Pseudomonadota</taxon>
        <taxon>Gammaproteobacteria</taxon>
        <taxon>Alteromonadales</taxon>
        <taxon>Psychromonadaceae</taxon>
        <taxon>Psychromonas</taxon>
    </lineage>
</organism>
<dbReference type="GO" id="GO:0003677">
    <property type="term" value="F:DNA binding"/>
    <property type="evidence" value="ECO:0007669"/>
    <property type="project" value="UniProtKB-KW"/>
</dbReference>
<dbReference type="SUPFAM" id="SSF46785">
    <property type="entry name" value="Winged helix' DNA-binding domain"/>
    <property type="match status" value="1"/>
</dbReference>
<feature type="domain" description="HTH gntR-type" evidence="4">
    <location>
        <begin position="14"/>
        <end position="82"/>
    </location>
</feature>
<dbReference type="Gene3D" id="1.20.120.530">
    <property type="entry name" value="GntR ligand-binding domain-like"/>
    <property type="match status" value="1"/>
</dbReference>
<dbReference type="HOGENOM" id="CLU_017584_9_4_6"/>
<dbReference type="KEGG" id="pin:Ping_2982"/>
<keyword evidence="3" id="KW-0804">Transcription</keyword>
<keyword evidence="1" id="KW-0805">Transcription regulation</keyword>
<keyword evidence="2" id="KW-0238">DNA-binding</keyword>
<dbReference type="SUPFAM" id="SSF48008">
    <property type="entry name" value="GntR ligand-binding domain-like"/>
    <property type="match status" value="1"/>
</dbReference>
<dbReference type="AlphaFoldDB" id="A1SYW9"/>
<dbReference type="CDD" id="cd07377">
    <property type="entry name" value="WHTH_GntR"/>
    <property type="match status" value="1"/>
</dbReference>
<dbReference type="SMART" id="SM00895">
    <property type="entry name" value="FCD"/>
    <property type="match status" value="1"/>
</dbReference>
<evidence type="ECO:0000313" key="5">
    <source>
        <dbReference type="EMBL" id="ABM04684.1"/>
    </source>
</evidence>
<dbReference type="eggNOG" id="COG2186">
    <property type="taxonomic scope" value="Bacteria"/>
</dbReference>